<evidence type="ECO:0000313" key="5">
    <source>
        <dbReference type="Proteomes" id="UP000234254"/>
    </source>
</evidence>
<dbReference type="Pfam" id="PF13424">
    <property type="entry name" value="TPR_12"/>
    <property type="match status" value="2"/>
</dbReference>
<dbReference type="SUPFAM" id="SSF48452">
    <property type="entry name" value="TPR-like"/>
    <property type="match status" value="2"/>
</dbReference>
<dbReference type="InterPro" id="IPR027417">
    <property type="entry name" value="P-loop_NTPase"/>
</dbReference>
<comment type="caution">
    <text evidence="4">The sequence shown here is derived from an EMBL/GenBank/DDBJ whole genome shotgun (WGS) entry which is preliminary data.</text>
</comment>
<feature type="domain" description="Nucleoside phosphorylase" evidence="3">
    <location>
        <begin position="8"/>
        <end position="258"/>
    </location>
</feature>
<dbReference type="Pfam" id="PF00931">
    <property type="entry name" value="NB-ARC"/>
    <property type="match status" value="1"/>
</dbReference>
<dbReference type="PANTHER" id="PTHR46082:SF11">
    <property type="entry name" value="AAA+ ATPASE DOMAIN-CONTAINING PROTEIN-RELATED"/>
    <property type="match status" value="1"/>
</dbReference>
<evidence type="ECO:0000313" key="4">
    <source>
        <dbReference type="EMBL" id="PKY04536.1"/>
    </source>
</evidence>
<dbReference type="InterPro" id="IPR002182">
    <property type="entry name" value="NB-ARC"/>
</dbReference>
<dbReference type="Gene3D" id="3.40.50.300">
    <property type="entry name" value="P-loop containing nucleotide triphosphate hydrolases"/>
    <property type="match status" value="1"/>
</dbReference>
<organism evidence="4 5">
    <name type="scientific">Aspergillus campestris (strain IBT 28561)</name>
    <dbReference type="NCBI Taxonomy" id="1392248"/>
    <lineage>
        <taxon>Eukaryota</taxon>
        <taxon>Fungi</taxon>
        <taxon>Dikarya</taxon>
        <taxon>Ascomycota</taxon>
        <taxon>Pezizomycotina</taxon>
        <taxon>Eurotiomycetes</taxon>
        <taxon>Eurotiomycetidae</taxon>
        <taxon>Eurotiales</taxon>
        <taxon>Aspergillaceae</taxon>
        <taxon>Aspergillus</taxon>
        <taxon>Aspergillus subgen. Circumdati</taxon>
    </lineage>
</organism>
<dbReference type="Pfam" id="PF13374">
    <property type="entry name" value="TPR_10"/>
    <property type="match status" value="3"/>
</dbReference>
<dbReference type="Gene3D" id="1.25.40.10">
    <property type="entry name" value="Tetratricopeptide repeat domain"/>
    <property type="match status" value="2"/>
</dbReference>
<reference evidence="4" key="1">
    <citation type="submission" date="2016-12" db="EMBL/GenBank/DDBJ databases">
        <title>The genomes of Aspergillus section Nigri reveals drivers in fungal speciation.</title>
        <authorList>
            <consortium name="DOE Joint Genome Institute"/>
            <person name="Vesth T.C."/>
            <person name="Nybo J."/>
            <person name="Theobald S."/>
            <person name="Brandl J."/>
            <person name="Frisvad J.C."/>
            <person name="Nielsen K.F."/>
            <person name="Lyhne E.K."/>
            <person name="Kogle M.E."/>
            <person name="Kuo A."/>
            <person name="Riley R."/>
            <person name="Clum A."/>
            <person name="Nolan M."/>
            <person name="Lipzen A."/>
            <person name="Salamov A."/>
            <person name="Henrissat B."/>
            <person name="Wiebenga A."/>
            <person name="De vries R.P."/>
            <person name="Grigoriev I.V."/>
            <person name="Mortensen U.H."/>
            <person name="Andersen M.R."/>
            <person name="Baker S.E."/>
        </authorList>
    </citation>
    <scope>NUCLEOTIDE SEQUENCE</scope>
    <source>
        <strain evidence="4">IBT 28561</strain>
    </source>
</reference>
<dbReference type="GO" id="GO:0003824">
    <property type="term" value="F:catalytic activity"/>
    <property type="evidence" value="ECO:0007669"/>
    <property type="project" value="InterPro"/>
</dbReference>
<dbReference type="PANTHER" id="PTHR46082">
    <property type="entry name" value="ATP/GTP-BINDING PROTEIN-RELATED"/>
    <property type="match status" value="1"/>
</dbReference>
<sequence>MLDEVHAEPQLESSHQCSYILGKIGDHRLVVACLPSGVYGTTSAAVVTAYLRSTFPNIRCGLMVGIGGGVPSETADIRLGDLVVSKPTGTYPGVVQYDMGKTTSGGGCEYTGTLNQPPTSLLMAVARLVADDKIRRSDTISQSIACVLRQNPDMQAEFSRPTEEDRLFPSTDPSGVPNETEQPVPRAIRGSDKPQIHYGIIASGNQVMKDGRTRDQIAQRLNALCFEMEAAGIMNHLPCLVIRGICDYCDSHKNKQWQGYAALAAAAYAKQLLSVLPAAHFSPSQAARQRFFMMPFDRNPRFRGRTDVLEKLETLVLTQNQIRKAAISGLGGVGKTQIAIDLAYRIRDQAPQQSIFWIQATSVDAVEKSFADIGHTVGLRNATPDSIKADVKAYLSSERAGSWLLIIDNADDADMWMSPPTVLKDFLPRSETGLTIYTTRNQQLATRLVGPEVIKVSELDDQLATELFRASLMNEDLMTDDKSATMLFHQLGGLPLALTQAASYINQNSISLKEYLLLLNEQEHIKVELLSQDFDDDYRYEETQNPVATTWLISFEQIRRSNPMATEYLSHIACIHHRDIPLSLLPPGGSPVEQQKALGLLKAYSFLTQMTDSVFLNMHRLVHLATRNWLRGENLLDGRTVQTCDFFNDILPSDDHENRALWREYLPHAQFLLQTPECLEGGLERQDLCGMVALYLSADGRYNDAEPLFREVHANRALLLGKTHPKTVDSIAKLAWTYQNQMRWNEAEELESQVLSFRKITSGPEHPDTLISMSNLATTYSNQERGKEAEELEIQVLNIHKKEQGLEHPDTITSMANLASTYQTQERWEEAEELQVQALDTRKIILGPEHPDTLSSMANLASTYENLGYWEEAEELEIQALNTRKIILGPEHPDTLTSMANLACTYGTQGRFKEAEELEIQVLDAHKIILGRGHPETLVSMENLACTYWNQGKWKEAEELEMEVLNTHKAVLGPEHPSTLLSMGNLTSTQSIRGQITKAIAL</sequence>
<evidence type="ECO:0000259" key="2">
    <source>
        <dbReference type="Pfam" id="PF00931"/>
    </source>
</evidence>
<dbReference type="EMBL" id="MSFM01000006">
    <property type="protein sequence ID" value="PKY04536.1"/>
    <property type="molecule type" value="Genomic_DNA"/>
</dbReference>
<keyword evidence="5" id="KW-1185">Reference proteome</keyword>
<feature type="domain" description="NB-ARC" evidence="2">
    <location>
        <begin position="308"/>
        <end position="475"/>
    </location>
</feature>
<gene>
    <name evidence="4" type="ORF">P168DRAFT_253741</name>
</gene>
<dbReference type="Gene3D" id="3.40.50.1580">
    <property type="entry name" value="Nucleoside phosphorylase domain"/>
    <property type="match status" value="1"/>
</dbReference>
<dbReference type="InterPro" id="IPR011990">
    <property type="entry name" value="TPR-like_helical_dom_sf"/>
</dbReference>
<dbReference type="Pfam" id="PF01048">
    <property type="entry name" value="PNP_UDP_1"/>
    <property type="match status" value="1"/>
</dbReference>
<dbReference type="SUPFAM" id="SSF53167">
    <property type="entry name" value="Purine and uridine phosphorylases"/>
    <property type="match status" value="1"/>
</dbReference>
<dbReference type="Proteomes" id="UP000234254">
    <property type="component" value="Unassembled WGS sequence"/>
</dbReference>
<dbReference type="GeneID" id="36541910"/>
<dbReference type="InterPro" id="IPR053137">
    <property type="entry name" value="NLR-like"/>
</dbReference>
<protein>
    <recommendedName>
        <fullName evidence="6">TPR-like protein</fullName>
    </recommendedName>
</protein>
<dbReference type="AlphaFoldDB" id="A0A2I1D3U0"/>
<dbReference type="SUPFAM" id="SSF52540">
    <property type="entry name" value="P-loop containing nucleoside triphosphate hydrolases"/>
    <property type="match status" value="1"/>
</dbReference>
<dbReference type="PRINTS" id="PR00381">
    <property type="entry name" value="KINESINLIGHT"/>
</dbReference>
<feature type="region of interest" description="Disordered" evidence="1">
    <location>
        <begin position="156"/>
        <end position="189"/>
    </location>
</feature>
<evidence type="ECO:0000256" key="1">
    <source>
        <dbReference type="SAM" id="MobiDB-lite"/>
    </source>
</evidence>
<dbReference type="OrthoDB" id="5986190at2759"/>
<proteinExistence type="predicted"/>
<dbReference type="InterPro" id="IPR000845">
    <property type="entry name" value="Nucleoside_phosphorylase_d"/>
</dbReference>
<dbReference type="GO" id="GO:0043531">
    <property type="term" value="F:ADP binding"/>
    <property type="evidence" value="ECO:0007669"/>
    <property type="project" value="InterPro"/>
</dbReference>
<dbReference type="CDD" id="cd09008">
    <property type="entry name" value="MTAN"/>
    <property type="match status" value="1"/>
</dbReference>
<name>A0A2I1D3U0_ASPC2</name>
<dbReference type="VEuPathDB" id="FungiDB:P168DRAFT_253741"/>
<dbReference type="GO" id="GO:0009116">
    <property type="term" value="P:nucleoside metabolic process"/>
    <property type="evidence" value="ECO:0007669"/>
    <property type="project" value="InterPro"/>
</dbReference>
<dbReference type="InterPro" id="IPR035994">
    <property type="entry name" value="Nucleoside_phosphorylase_sf"/>
</dbReference>
<dbReference type="RefSeq" id="XP_024693130.1">
    <property type="nucleotide sequence ID" value="XM_024834386.1"/>
</dbReference>
<evidence type="ECO:0000259" key="3">
    <source>
        <dbReference type="Pfam" id="PF01048"/>
    </source>
</evidence>
<feature type="non-terminal residue" evidence="4">
    <location>
        <position position="1002"/>
    </location>
</feature>
<feature type="compositionally biased region" description="Polar residues" evidence="1">
    <location>
        <begin position="171"/>
        <end position="181"/>
    </location>
</feature>
<evidence type="ECO:0008006" key="6">
    <source>
        <dbReference type="Google" id="ProtNLM"/>
    </source>
</evidence>
<accession>A0A2I1D3U0</accession>